<reference evidence="1" key="1">
    <citation type="submission" date="2014-11" db="EMBL/GenBank/DDBJ databases">
        <authorList>
            <person name="Otto D Thomas"/>
            <person name="Naeem Raeece"/>
        </authorList>
    </citation>
    <scope>NUCLEOTIDE SEQUENCE</scope>
</reference>
<sequence>MGTLDCLGLLWRWADAFGGDDMAEVLELSLCKRALVEQNLRSCLKQAGEDLFYVLQVCFEVSAGDENVIEVDPCSSPIEACKEGVHGPLKDGEGVGDAQGEPQIGELSFGGDEGELVVVFGVDHDLVDTQMKEAKKTNKDLVELIALFCC</sequence>
<organism evidence="1">
    <name type="scientific">Chromera velia CCMP2878</name>
    <dbReference type="NCBI Taxonomy" id="1169474"/>
    <lineage>
        <taxon>Eukaryota</taxon>
        <taxon>Sar</taxon>
        <taxon>Alveolata</taxon>
        <taxon>Colpodellida</taxon>
        <taxon>Chromeraceae</taxon>
        <taxon>Chromera</taxon>
    </lineage>
</organism>
<dbReference type="VEuPathDB" id="CryptoDB:Cvel_6029"/>
<protein>
    <submittedName>
        <fullName evidence="1">Uncharacterized protein</fullName>
    </submittedName>
</protein>
<evidence type="ECO:0000313" key="1">
    <source>
        <dbReference type="EMBL" id="CEM40722.1"/>
    </source>
</evidence>
<dbReference type="AlphaFoldDB" id="A0A0G4H9W0"/>
<gene>
    <name evidence="1" type="ORF">Cvel_6029</name>
</gene>
<accession>A0A0G4H9W0</accession>
<dbReference type="EMBL" id="CDMZ01002094">
    <property type="protein sequence ID" value="CEM40722.1"/>
    <property type="molecule type" value="Genomic_DNA"/>
</dbReference>
<proteinExistence type="predicted"/>
<name>A0A0G4H9W0_9ALVE</name>